<accession>A0A4R4EDT7</accession>
<dbReference type="Proteomes" id="UP000295418">
    <property type="component" value="Unassembled WGS sequence"/>
</dbReference>
<dbReference type="AlphaFoldDB" id="A0A4R4EDT7"/>
<proteinExistence type="predicted"/>
<organism evidence="1 2">
    <name type="scientific">Paenibacillus albiflavus</name>
    <dbReference type="NCBI Taxonomy" id="2545760"/>
    <lineage>
        <taxon>Bacteria</taxon>
        <taxon>Bacillati</taxon>
        <taxon>Bacillota</taxon>
        <taxon>Bacilli</taxon>
        <taxon>Bacillales</taxon>
        <taxon>Paenibacillaceae</taxon>
        <taxon>Paenibacillus</taxon>
    </lineage>
</organism>
<evidence type="ECO:0000313" key="2">
    <source>
        <dbReference type="Proteomes" id="UP000295418"/>
    </source>
</evidence>
<dbReference type="RefSeq" id="WP_132418891.1">
    <property type="nucleotide sequence ID" value="NZ_SKFG01000014.1"/>
</dbReference>
<keyword evidence="2" id="KW-1185">Reference proteome</keyword>
<sequence>MKQRIAIEQLDELAEQQKEKVREWWYGSPPRLSDVYVVKVKYDDLTRYEGPHIYSGHRDFLEDYYTGEALPFLSIGQMIDLLESNGCGISMSTYKDEWEVAARKDGISKVAIEKELCDTLWNVLKQIL</sequence>
<reference evidence="1 2" key="1">
    <citation type="submission" date="2019-03" db="EMBL/GenBank/DDBJ databases">
        <authorList>
            <person name="Kim M.K.M."/>
        </authorList>
    </citation>
    <scope>NUCLEOTIDE SEQUENCE [LARGE SCALE GENOMIC DNA]</scope>
    <source>
        <strain evidence="1 2">18JY21-1</strain>
    </source>
</reference>
<comment type="caution">
    <text evidence="1">The sequence shown here is derived from an EMBL/GenBank/DDBJ whole genome shotgun (WGS) entry which is preliminary data.</text>
</comment>
<dbReference type="OrthoDB" id="2082956at2"/>
<protein>
    <submittedName>
        <fullName evidence="1">Uncharacterized protein</fullName>
    </submittedName>
</protein>
<dbReference type="EMBL" id="SKFG01000014">
    <property type="protein sequence ID" value="TCZ76165.1"/>
    <property type="molecule type" value="Genomic_DNA"/>
</dbReference>
<evidence type="ECO:0000313" key="1">
    <source>
        <dbReference type="EMBL" id="TCZ76165.1"/>
    </source>
</evidence>
<name>A0A4R4EDT7_9BACL</name>
<gene>
    <name evidence="1" type="ORF">E0485_15110</name>
</gene>